<dbReference type="RefSeq" id="WP_262597511.1">
    <property type="nucleotide sequence ID" value="NZ_CP103300.1"/>
</dbReference>
<dbReference type="InterPro" id="IPR009061">
    <property type="entry name" value="DNA-bd_dom_put_sf"/>
</dbReference>
<sequence length="76" mass="8505">MNIATRWLSVEEIAHHLGVSRDTVYSWINTRQMPAHKVGRLWKFQAQEVDAWVRSGGAADSPQAEKEKPSANGESS</sequence>
<feature type="domain" description="Helix-turn-helix" evidence="2">
    <location>
        <begin position="7"/>
        <end position="55"/>
    </location>
</feature>
<feature type="region of interest" description="Disordered" evidence="1">
    <location>
        <begin position="55"/>
        <end position="76"/>
    </location>
</feature>
<protein>
    <submittedName>
        <fullName evidence="3">Helix-turn-helix domain-containing protein</fullName>
    </submittedName>
</protein>
<evidence type="ECO:0000256" key="1">
    <source>
        <dbReference type="SAM" id="MobiDB-lite"/>
    </source>
</evidence>
<gene>
    <name evidence="3" type="ORF">NX720_21915</name>
</gene>
<dbReference type="EMBL" id="CP103300">
    <property type="protein sequence ID" value="UYM15477.1"/>
    <property type="molecule type" value="Genomic_DNA"/>
</dbReference>
<dbReference type="InterPro" id="IPR010093">
    <property type="entry name" value="SinI_DNA-bd"/>
</dbReference>
<reference evidence="3" key="1">
    <citation type="submission" date="2022-10" db="EMBL/GenBank/DDBJ databases">
        <title>Completed Genome Sequence of two octocoral isolated bacterium, Endozoicomonas euniceicola EF212T and Endozoicomonas gorgoniicola PS125T.</title>
        <authorList>
            <person name="Chiou Y.-J."/>
            <person name="Chen Y.-H."/>
        </authorList>
    </citation>
    <scope>NUCLEOTIDE SEQUENCE</scope>
    <source>
        <strain evidence="3">EF212</strain>
    </source>
</reference>
<proteinExistence type="predicted"/>
<name>A0ABY6GRV4_9GAMM</name>
<keyword evidence="4" id="KW-1185">Reference proteome</keyword>
<dbReference type="Gene3D" id="1.10.10.10">
    <property type="entry name" value="Winged helix-like DNA-binding domain superfamily/Winged helix DNA-binding domain"/>
    <property type="match status" value="1"/>
</dbReference>
<dbReference type="Pfam" id="PF12728">
    <property type="entry name" value="HTH_17"/>
    <property type="match status" value="1"/>
</dbReference>
<dbReference type="InterPro" id="IPR036388">
    <property type="entry name" value="WH-like_DNA-bd_sf"/>
</dbReference>
<evidence type="ECO:0000259" key="2">
    <source>
        <dbReference type="Pfam" id="PF12728"/>
    </source>
</evidence>
<accession>A0ABY6GRV4</accession>
<dbReference type="SUPFAM" id="SSF46955">
    <property type="entry name" value="Putative DNA-binding domain"/>
    <property type="match status" value="1"/>
</dbReference>
<dbReference type="Proteomes" id="UP001163255">
    <property type="component" value="Chromosome"/>
</dbReference>
<evidence type="ECO:0000313" key="3">
    <source>
        <dbReference type="EMBL" id="UYM15477.1"/>
    </source>
</evidence>
<dbReference type="NCBIfam" id="TIGR01764">
    <property type="entry name" value="excise"/>
    <property type="match status" value="1"/>
</dbReference>
<evidence type="ECO:0000313" key="4">
    <source>
        <dbReference type="Proteomes" id="UP001163255"/>
    </source>
</evidence>
<organism evidence="3 4">
    <name type="scientific">Endozoicomonas euniceicola</name>
    <dbReference type="NCBI Taxonomy" id="1234143"/>
    <lineage>
        <taxon>Bacteria</taxon>
        <taxon>Pseudomonadati</taxon>
        <taxon>Pseudomonadota</taxon>
        <taxon>Gammaproteobacteria</taxon>
        <taxon>Oceanospirillales</taxon>
        <taxon>Endozoicomonadaceae</taxon>
        <taxon>Endozoicomonas</taxon>
    </lineage>
</organism>
<dbReference type="InterPro" id="IPR041657">
    <property type="entry name" value="HTH_17"/>
</dbReference>